<keyword evidence="6 10" id="KW-0798">TonB box</keyword>
<evidence type="ECO:0000256" key="7">
    <source>
        <dbReference type="ARBA" id="ARBA00023136"/>
    </source>
</evidence>
<comment type="subcellular location">
    <subcellularLocation>
        <location evidence="1">Cell outer membrane</location>
        <topology evidence="1">Multi-pass membrane protein</topology>
    </subcellularLocation>
</comment>
<dbReference type="SUPFAM" id="SSF56935">
    <property type="entry name" value="Porins"/>
    <property type="match status" value="1"/>
</dbReference>
<comment type="similarity">
    <text evidence="10">Belongs to the TonB-dependent receptor family.</text>
</comment>
<dbReference type="Proteomes" id="UP001403385">
    <property type="component" value="Unassembled WGS sequence"/>
</dbReference>
<organism evidence="13 14">
    <name type="scientific">Rapidithrix thailandica</name>
    <dbReference type="NCBI Taxonomy" id="413964"/>
    <lineage>
        <taxon>Bacteria</taxon>
        <taxon>Pseudomonadati</taxon>
        <taxon>Bacteroidota</taxon>
        <taxon>Cytophagia</taxon>
        <taxon>Cytophagales</taxon>
        <taxon>Flammeovirgaceae</taxon>
        <taxon>Rapidithrix</taxon>
    </lineage>
</organism>
<keyword evidence="14" id="KW-1185">Reference proteome</keyword>
<evidence type="ECO:0000256" key="4">
    <source>
        <dbReference type="ARBA" id="ARBA00022692"/>
    </source>
</evidence>
<dbReference type="InterPro" id="IPR012910">
    <property type="entry name" value="Plug_dom"/>
</dbReference>
<evidence type="ECO:0000256" key="6">
    <source>
        <dbReference type="ARBA" id="ARBA00023077"/>
    </source>
</evidence>
<dbReference type="SUPFAM" id="SSF49464">
    <property type="entry name" value="Carboxypeptidase regulatory domain-like"/>
    <property type="match status" value="1"/>
</dbReference>
<keyword evidence="2" id="KW-0813">Transport</keyword>
<keyword evidence="3" id="KW-1134">Transmembrane beta strand</keyword>
<evidence type="ECO:0000313" key="14">
    <source>
        <dbReference type="Proteomes" id="UP001403385"/>
    </source>
</evidence>
<evidence type="ECO:0000313" key="13">
    <source>
        <dbReference type="EMBL" id="MEN7546938.1"/>
    </source>
</evidence>
<evidence type="ECO:0000256" key="1">
    <source>
        <dbReference type="ARBA" id="ARBA00004571"/>
    </source>
</evidence>
<evidence type="ECO:0000256" key="3">
    <source>
        <dbReference type="ARBA" id="ARBA00022452"/>
    </source>
</evidence>
<evidence type="ECO:0000256" key="2">
    <source>
        <dbReference type="ARBA" id="ARBA00022448"/>
    </source>
</evidence>
<comment type="caution">
    <text evidence="13">The sequence shown here is derived from an EMBL/GenBank/DDBJ whole genome shotgun (WGS) entry which is preliminary data.</text>
</comment>
<keyword evidence="5" id="KW-0732">Signal</keyword>
<dbReference type="RefSeq" id="WP_346819715.1">
    <property type="nucleotide sequence ID" value="NZ_JBDKWZ010000001.1"/>
</dbReference>
<evidence type="ECO:0000259" key="12">
    <source>
        <dbReference type="Pfam" id="PF07715"/>
    </source>
</evidence>
<dbReference type="Gene3D" id="2.40.170.20">
    <property type="entry name" value="TonB-dependent receptor, beta-barrel domain"/>
    <property type="match status" value="1"/>
</dbReference>
<dbReference type="EMBL" id="JBDKWZ010000001">
    <property type="protein sequence ID" value="MEN7546938.1"/>
    <property type="molecule type" value="Genomic_DNA"/>
</dbReference>
<evidence type="ECO:0000259" key="11">
    <source>
        <dbReference type="Pfam" id="PF00593"/>
    </source>
</evidence>
<dbReference type="Pfam" id="PF13715">
    <property type="entry name" value="CarbopepD_reg_2"/>
    <property type="match status" value="1"/>
</dbReference>
<dbReference type="InterPro" id="IPR039426">
    <property type="entry name" value="TonB-dep_rcpt-like"/>
</dbReference>
<dbReference type="Pfam" id="PF00593">
    <property type="entry name" value="TonB_dep_Rec_b-barrel"/>
    <property type="match status" value="1"/>
</dbReference>
<dbReference type="PANTHER" id="PTHR30069:SF29">
    <property type="entry name" value="HEMOGLOBIN AND HEMOGLOBIN-HAPTOGLOBIN-BINDING PROTEIN 1-RELATED"/>
    <property type="match status" value="1"/>
</dbReference>
<feature type="domain" description="TonB-dependent receptor-like beta-barrel" evidence="11">
    <location>
        <begin position="299"/>
        <end position="725"/>
    </location>
</feature>
<dbReference type="InterPro" id="IPR000531">
    <property type="entry name" value="Beta-barrel_TonB"/>
</dbReference>
<dbReference type="InterPro" id="IPR037066">
    <property type="entry name" value="Plug_dom_sf"/>
</dbReference>
<evidence type="ECO:0000256" key="5">
    <source>
        <dbReference type="ARBA" id="ARBA00022729"/>
    </source>
</evidence>
<sequence>MIPSIRVITSLLILGLFIQIPVHAQEKVTLSGYVRDKDTGEELIGASVLIKELSTGNITNVYGFYSVSIPAGSYTVQYSYVGYLPVVQNMDLTTDKQLNIELAAVQEELEEVVVMGEKEDANISSVEMSANKLEMKTIQKMPPLLGEVDLIRSIQLLPGVTTVGEGASGFNVRGGGVGENLVLLDEAPVYNSSHMFGFFSVFNPDAVKDMKLLKGGIPAQFGGRTSSILDVRMKEGNSKQFTGSGGVGLIFSRLTLEAPIVKDKGSFIISGRRSYADILAKPFLNEDLENSIFYFYDLTVKANYRFGQKDRLFLSGYFGKDKFDADDIFKSNWGNKTGTLRWNHLFNDQLFFNLSLFYSDYDYNLNFGKQEDSFEWASRIVNYNVKPEFIFYPNTKNEITFGGQLTFYDFKPGEATGTSAGDEIDISLDNKYAMEGAVYAGNEQTLSDRLTLQYGLRYSFFNYLGKGTSYEYDQNGEKGEQKEVIGSKEWGKGEVIETYHNLEPRLALKYELNPSSSLKASYNRMVQYIHLVSNTTASTPLDVWTPSTNNIKPMKVDQVALGYFKNFKDNVYETSVEVYYKDFHDVVEYIDGADLLLNEYLEGELLAGVGRAYGVELYAKKNKGKLNGWVSYTLSRSERKVEGVNKDKWFPNRFDQTHNLSVVAFYELNKRWSVSGNFSMISGTPTTFPTNRLEYQGYIIPHNYNDTRNNYRIPLYHRLDLSATLHGKKKEGRKWESFWVFSLYNVYNQKNPFSIAFRQQTDRIAAGNNIPTEAVKLSVFGSIIPSVSYNFKF</sequence>
<keyword evidence="9" id="KW-0998">Cell outer membrane</keyword>
<dbReference type="Pfam" id="PF07715">
    <property type="entry name" value="Plug"/>
    <property type="match status" value="1"/>
</dbReference>
<name>A0AAW9RZE3_9BACT</name>
<proteinExistence type="inferred from homology"/>
<dbReference type="Gene3D" id="2.170.130.10">
    <property type="entry name" value="TonB-dependent receptor, plug domain"/>
    <property type="match status" value="1"/>
</dbReference>
<evidence type="ECO:0000256" key="8">
    <source>
        <dbReference type="ARBA" id="ARBA00023170"/>
    </source>
</evidence>
<keyword evidence="4" id="KW-0812">Transmembrane</keyword>
<evidence type="ECO:0000256" key="9">
    <source>
        <dbReference type="ARBA" id="ARBA00023237"/>
    </source>
</evidence>
<dbReference type="InterPro" id="IPR008969">
    <property type="entry name" value="CarboxyPept-like_regulatory"/>
</dbReference>
<dbReference type="Gene3D" id="2.60.40.1120">
    <property type="entry name" value="Carboxypeptidase-like, regulatory domain"/>
    <property type="match status" value="1"/>
</dbReference>
<gene>
    <name evidence="13" type="ORF">AAG747_03415</name>
</gene>
<evidence type="ECO:0000256" key="10">
    <source>
        <dbReference type="RuleBase" id="RU003357"/>
    </source>
</evidence>
<accession>A0AAW9RZE3</accession>
<keyword evidence="8 13" id="KW-0675">Receptor</keyword>
<dbReference type="InterPro" id="IPR036942">
    <property type="entry name" value="Beta-barrel_TonB_sf"/>
</dbReference>
<protein>
    <submittedName>
        <fullName evidence="13">TonB-dependent receptor</fullName>
    </submittedName>
</protein>
<dbReference type="GO" id="GO:0015344">
    <property type="term" value="F:siderophore uptake transmembrane transporter activity"/>
    <property type="evidence" value="ECO:0007669"/>
    <property type="project" value="TreeGrafter"/>
</dbReference>
<dbReference type="AlphaFoldDB" id="A0AAW9RZE3"/>
<dbReference type="GO" id="GO:0009279">
    <property type="term" value="C:cell outer membrane"/>
    <property type="evidence" value="ECO:0007669"/>
    <property type="project" value="UniProtKB-SubCell"/>
</dbReference>
<feature type="domain" description="TonB-dependent receptor plug" evidence="12">
    <location>
        <begin position="147"/>
        <end position="225"/>
    </location>
</feature>
<keyword evidence="7 10" id="KW-0472">Membrane</keyword>
<dbReference type="GO" id="GO:0044718">
    <property type="term" value="P:siderophore transmembrane transport"/>
    <property type="evidence" value="ECO:0007669"/>
    <property type="project" value="TreeGrafter"/>
</dbReference>
<dbReference type="PANTHER" id="PTHR30069">
    <property type="entry name" value="TONB-DEPENDENT OUTER MEMBRANE RECEPTOR"/>
    <property type="match status" value="1"/>
</dbReference>
<reference evidence="13 14" key="1">
    <citation type="submission" date="2024-04" db="EMBL/GenBank/DDBJ databases">
        <title>Novel genus in family Flammeovirgaceae.</title>
        <authorList>
            <person name="Nguyen T.H."/>
            <person name="Vuong T.Q."/>
            <person name="Le H."/>
            <person name="Kim S.-G."/>
        </authorList>
    </citation>
    <scope>NUCLEOTIDE SEQUENCE [LARGE SCALE GENOMIC DNA]</scope>
    <source>
        <strain evidence="13 14">JCM 23209</strain>
    </source>
</reference>